<gene>
    <name evidence="1" type="ORF">KGMB01110_25590</name>
</gene>
<keyword evidence="2" id="KW-1185">Reference proteome</keyword>
<evidence type="ECO:0000313" key="1">
    <source>
        <dbReference type="EMBL" id="GCA68123.1"/>
    </source>
</evidence>
<reference evidence="2" key="1">
    <citation type="submission" date="2018-09" db="EMBL/GenBank/DDBJ databases">
        <title>Draft Genome Sequence of Mediterraneibacter sp. KCTC 15684.</title>
        <authorList>
            <person name="Kim J.S."/>
            <person name="Han K.I."/>
            <person name="Suh M.K."/>
            <person name="Lee K.C."/>
            <person name="Eom M.K."/>
            <person name="Lee J.H."/>
            <person name="Park S.H."/>
            <person name="Kang S.W."/>
            <person name="Park J.E."/>
            <person name="Oh B.S."/>
            <person name="Yu S.Y."/>
            <person name="Choi S.H."/>
            <person name="Lee D.H."/>
            <person name="Yoon H."/>
            <person name="Kim B."/>
            <person name="Yang S.J."/>
            <person name="Lee J.S."/>
        </authorList>
    </citation>
    <scope>NUCLEOTIDE SEQUENCE [LARGE SCALE GENOMIC DNA]</scope>
    <source>
        <strain evidence="2">KCTC 15684</strain>
    </source>
</reference>
<evidence type="ECO:0000313" key="2">
    <source>
        <dbReference type="Proteomes" id="UP000265643"/>
    </source>
</evidence>
<evidence type="ECO:0008006" key="3">
    <source>
        <dbReference type="Google" id="ProtNLM"/>
    </source>
</evidence>
<dbReference type="EMBL" id="BHGK01000001">
    <property type="protein sequence ID" value="GCA68123.1"/>
    <property type="molecule type" value="Genomic_DNA"/>
</dbReference>
<dbReference type="Pfam" id="PF12672">
    <property type="entry name" value="DUF3793"/>
    <property type="match status" value="1"/>
</dbReference>
<name>A0A391PEL0_9FIRM</name>
<organism evidence="1 2">
    <name type="scientific">Mediterraneibacter butyricigenes</name>
    <dbReference type="NCBI Taxonomy" id="2316025"/>
    <lineage>
        <taxon>Bacteria</taxon>
        <taxon>Bacillati</taxon>
        <taxon>Bacillota</taxon>
        <taxon>Clostridia</taxon>
        <taxon>Lachnospirales</taxon>
        <taxon>Lachnospiraceae</taxon>
        <taxon>Mediterraneibacter</taxon>
    </lineage>
</organism>
<comment type="caution">
    <text evidence="1">The sequence shown here is derived from an EMBL/GenBank/DDBJ whole genome shotgun (WGS) entry which is preliminary data.</text>
</comment>
<dbReference type="InterPro" id="IPR024523">
    <property type="entry name" value="DUF3793"/>
</dbReference>
<dbReference type="Proteomes" id="UP000265643">
    <property type="component" value="Unassembled WGS sequence"/>
</dbReference>
<dbReference type="RefSeq" id="WP_119298779.1">
    <property type="nucleotide sequence ID" value="NZ_BHGK01000001.1"/>
</dbReference>
<sequence>MPEELLSYYYTNPDTKVKLQFQIILQCAPLLKGIKVSNIMTMATSSCGYLTELLAGTGITYRILYCSKGRSLVLFYRKRALMEHLKKEQVHLFLREYGYEDDTLDSNLYRLAARCREFAKIGLSFPHEIGAFLEYPMEDVKDFIRKQGKDFLCNGYWKVYHNPANAMAIFNAYDRAKTCAVEEFIKGESIFEITRRLL</sequence>
<proteinExistence type="predicted"/>
<protein>
    <recommendedName>
        <fullName evidence="3">DUF3793 domain-containing protein</fullName>
    </recommendedName>
</protein>
<accession>A0A391PEL0</accession>
<dbReference type="AlphaFoldDB" id="A0A391PEL0"/>